<keyword evidence="9" id="KW-1185">Reference proteome</keyword>
<evidence type="ECO:0000256" key="6">
    <source>
        <dbReference type="SAM" id="MobiDB-lite"/>
    </source>
</evidence>
<evidence type="ECO:0000256" key="4">
    <source>
        <dbReference type="ARBA" id="ARBA00023002"/>
    </source>
</evidence>
<evidence type="ECO:0000256" key="2">
    <source>
        <dbReference type="ARBA" id="ARBA00022630"/>
    </source>
</evidence>
<dbReference type="Pfam" id="PF13450">
    <property type="entry name" value="NAD_binding_8"/>
    <property type="match status" value="1"/>
</dbReference>
<accession>A0ABR4P9C0</accession>
<reference evidence="8 9" key="1">
    <citation type="submission" date="2024-06" db="EMBL/GenBank/DDBJ databases">
        <title>Complete genome of Phlyctema vagabunda strain 19-DSS-EL-015.</title>
        <authorList>
            <person name="Fiorenzani C."/>
        </authorList>
    </citation>
    <scope>NUCLEOTIDE SEQUENCE [LARGE SCALE GENOMIC DNA]</scope>
    <source>
        <strain evidence="8 9">19-DSS-EL-015</strain>
    </source>
</reference>
<evidence type="ECO:0000256" key="5">
    <source>
        <dbReference type="ARBA" id="ARBA00023033"/>
    </source>
</evidence>
<proteinExistence type="predicted"/>
<evidence type="ECO:0000259" key="7">
    <source>
        <dbReference type="Pfam" id="PF01494"/>
    </source>
</evidence>
<protein>
    <submittedName>
        <fullName evidence="8">O-methyltransferase</fullName>
    </submittedName>
</protein>
<comment type="cofactor">
    <cofactor evidence="1">
        <name>FAD</name>
        <dbReference type="ChEBI" id="CHEBI:57692"/>
    </cofactor>
</comment>
<dbReference type="Gene3D" id="3.50.50.60">
    <property type="entry name" value="FAD/NAD(P)-binding domain"/>
    <property type="match status" value="1"/>
</dbReference>
<keyword evidence="4" id="KW-0560">Oxidoreductase</keyword>
<name>A0ABR4P9C0_9HELO</name>
<gene>
    <name evidence="8" type="ORF">PVAG01_08345</name>
</gene>
<evidence type="ECO:0000313" key="9">
    <source>
        <dbReference type="Proteomes" id="UP001629113"/>
    </source>
</evidence>
<keyword evidence="5" id="KW-0503">Monooxygenase</keyword>
<dbReference type="EMBL" id="JBFCZG010000007">
    <property type="protein sequence ID" value="KAL3419847.1"/>
    <property type="molecule type" value="Genomic_DNA"/>
</dbReference>
<dbReference type="PANTHER" id="PTHR47178">
    <property type="entry name" value="MONOOXYGENASE, FAD-BINDING"/>
    <property type="match status" value="1"/>
</dbReference>
<comment type="caution">
    <text evidence="8">The sequence shown here is derived from an EMBL/GenBank/DDBJ whole genome shotgun (WGS) entry which is preliminary data.</text>
</comment>
<feature type="compositionally biased region" description="Low complexity" evidence="6">
    <location>
        <begin position="8"/>
        <end position="20"/>
    </location>
</feature>
<dbReference type="InterPro" id="IPR036188">
    <property type="entry name" value="FAD/NAD-bd_sf"/>
</dbReference>
<feature type="region of interest" description="Disordered" evidence="6">
    <location>
        <begin position="1"/>
        <end position="20"/>
    </location>
</feature>
<evidence type="ECO:0000256" key="3">
    <source>
        <dbReference type="ARBA" id="ARBA00022827"/>
    </source>
</evidence>
<keyword evidence="3" id="KW-0274">FAD</keyword>
<evidence type="ECO:0000313" key="8">
    <source>
        <dbReference type="EMBL" id="KAL3419847.1"/>
    </source>
</evidence>
<dbReference type="Proteomes" id="UP001629113">
    <property type="component" value="Unassembled WGS sequence"/>
</dbReference>
<dbReference type="PRINTS" id="PR00420">
    <property type="entry name" value="RNGMNOXGNASE"/>
</dbReference>
<dbReference type="Pfam" id="PF01494">
    <property type="entry name" value="FAD_binding_3"/>
    <property type="match status" value="1"/>
</dbReference>
<evidence type="ECO:0000256" key="1">
    <source>
        <dbReference type="ARBA" id="ARBA00001974"/>
    </source>
</evidence>
<organism evidence="8 9">
    <name type="scientific">Phlyctema vagabunda</name>
    <dbReference type="NCBI Taxonomy" id="108571"/>
    <lineage>
        <taxon>Eukaryota</taxon>
        <taxon>Fungi</taxon>
        <taxon>Dikarya</taxon>
        <taxon>Ascomycota</taxon>
        <taxon>Pezizomycotina</taxon>
        <taxon>Leotiomycetes</taxon>
        <taxon>Helotiales</taxon>
        <taxon>Dermateaceae</taxon>
        <taxon>Phlyctema</taxon>
    </lineage>
</organism>
<dbReference type="PANTHER" id="PTHR47178:SF5">
    <property type="entry name" value="FAD-BINDING DOMAIN-CONTAINING PROTEIN"/>
    <property type="match status" value="1"/>
</dbReference>
<feature type="domain" description="FAD-binding" evidence="7">
    <location>
        <begin position="171"/>
        <end position="259"/>
    </location>
</feature>
<sequence length="348" mass="38394">MAFPSPPSTSSSWSSASQPGKPRLKVAVIGAGIGGLTLGQLLHAVPNIDVAVYERSNAPADRLTGYRVMLSEFVLANLKAMLPPKVWRKVAFSVGVQPEGGQELTFIKASGQKMFTWYPDEVRGQFSVSRWKLREGLLQGSDEFVKFGKGFQKYEKLRNGAVKIYFEDGTTEECDLLVGADGIGSKVRKQLLPSAKVTKSEVAVIYFKIPLTAHTKDLLPAQTGSGTMAFCPRNQNMIIHSWMNPAQPWSENFSQTDIAPEDSFIMFGYGSPLSQFINKKPPEEMTSEELKAECVARAKTDRNIHPNFVALIDQCVLNSAWLHIVRDCQTITPWDSGSITLIGDSVFK</sequence>
<dbReference type="SUPFAM" id="SSF51905">
    <property type="entry name" value="FAD/NAD(P)-binding domain"/>
    <property type="match status" value="1"/>
</dbReference>
<keyword evidence="2" id="KW-0285">Flavoprotein</keyword>
<dbReference type="InterPro" id="IPR002938">
    <property type="entry name" value="FAD-bd"/>
</dbReference>